<dbReference type="NCBIfam" id="NF040570">
    <property type="entry name" value="guided_TnpB"/>
    <property type="match status" value="1"/>
</dbReference>
<dbReference type="EMBL" id="JASJUS010000009">
    <property type="protein sequence ID" value="MDL2077300.1"/>
    <property type="molecule type" value="Genomic_DNA"/>
</dbReference>
<feature type="region of interest" description="Disordered" evidence="6">
    <location>
        <begin position="48"/>
        <end position="75"/>
    </location>
</feature>
<dbReference type="PANTHER" id="PTHR30405">
    <property type="entry name" value="TRANSPOSASE"/>
    <property type="match status" value="1"/>
</dbReference>
<evidence type="ECO:0000256" key="3">
    <source>
        <dbReference type="ARBA" id="ARBA00022578"/>
    </source>
</evidence>
<accession>A0ABT7IXH1</accession>
<evidence type="ECO:0000256" key="5">
    <source>
        <dbReference type="ARBA" id="ARBA00023172"/>
    </source>
</evidence>
<dbReference type="PANTHER" id="PTHR30405:SF11">
    <property type="entry name" value="RNA-GUIDED DNA ENDONUCLEASE RV2885C-RELATED"/>
    <property type="match status" value="1"/>
</dbReference>
<keyword evidence="3" id="KW-0815">Transposition</keyword>
<sequence>MELVVRVKLLPTPMQATALEATLRACNEAATWLAAHAFAHDQAALDAWSQEREKSDTSRPMGDRPRRPRPVRSSRAGLQALAYGELKKRGLSAQPALHTLRKVADAYTTLAANTRAGNLGRPGSKRYEKALSRPVAFRPDAAQAFDDRCLSWQAQERTVSIWTTGGRVKSLAYTGQAEQLHVLDAYRQGESDLIHSDGHWYLLATCEVPEAVLNALPEGFLGVDLGIVNIATTSTGIRHSGRGLNRTRDNARRVRSKLQRKGTKSAKRRAKKYAGREARRARDINHKISKGIVAEAERTGRGIALEDLGGIRERVRLRKPQRTALHSWSFHQLGAFVAYKAKRAGVPVVYVDPAYTSQECSRCHHVDRRNRPAQAVFACRSCGFVEHADLNSSQNIAARGWWTGFAGPSHRPLPAPLSRSLRKTPEVAGRSRGLIAANDDPSSKPRTFSSG</sequence>
<dbReference type="NCBIfam" id="TIGR01766">
    <property type="entry name" value="IS200/IS605 family accessory protein TnpB-like domain"/>
    <property type="match status" value="1"/>
</dbReference>
<evidence type="ECO:0000313" key="9">
    <source>
        <dbReference type="EMBL" id="MDL2077300.1"/>
    </source>
</evidence>
<dbReference type="Pfam" id="PF07282">
    <property type="entry name" value="Cas12f1-like_TNB"/>
    <property type="match status" value="1"/>
</dbReference>
<keyword evidence="10" id="KW-1185">Reference proteome</keyword>
<dbReference type="InterPro" id="IPR001959">
    <property type="entry name" value="Transposase"/>
</dbReference>
<dbReference type="Pfam" id="PF01385">
    <property type="entry name" value="OrfB_IS605"/>
    <property type="match status" value="1"/>
</dbReference>
<comment type="caution">
    <text evidence="9">The sequence shown here is derived from an EMBL/GenBank/DDBJ whole genome shotgun (WGS) entry which is preliminary data.</text>
</comment>
<proteinExistence type="inferred from homology"/>
<feature type="domain" description="Cas12f1-like TNB" evidence="8">
    <location>
        <begin position="330"/>
        <end position="396"/>
    </location>
</feature>
<feature type="region of interest" description="Disordered" evidence="6">
    <location>
        <begin position="413"/>
        <end position="451"/>
    </location>
</feature>
<reference evidence="9 10" key="1">
    <citation type="submission" date="2023-05" db="EMBL/GenBank/DDBJ databases">
        <title>Streptomyces fuscus sp. nov., a brown-black pigment producing actinomyces isolated from dry sand of Sea duck farm.</title>
        <authorList>
            <person name="Xie J."/>
            <person name="Shen N."/>
        </authorList>
    </citation>
    <scope>NUCLEOTIDE SEQUENCE [LARGE SCALE GENOMIC DNA]</scope>
    <source>
        <strain evidence="9 10">GXMU-J15</strain>
    </source>
</reference>
<feature type="region of interest" description="Disordered" evidence="6">
    <location>
        <begin position="260"/>
        <end position="279"/>
    </location>
</feature>
<organism evidence="9 10">
    <name type="scientific">Streptomyces fuscus</name>
    <dbReference type="NCBI Taxonomy" id="3048495"/>
    <lineage>
        <taxon>Bacteria</taxon>
        <taxon>Bacillati</taxon>
        <taxon>Actinomycetota</taxon>
        <taxon>Actinomycetes</taxon>
        <taxon>Kitasatosporales</taxon>
        <taxon>Streptomycetaceae</taxon>
        <taxon>Streptomyces</taxon>
    </lineage>
</organism>
<evidence type="ECO:0000256" key="6">
    <source>
        <dbReference type="SAM" id="MobiDB-lite"/>
    </source>
</evidence>
<evidence type="ECO:0000259" key="7">
    <source>
        <dbReference type="Pfam" id="PF01385"/>
    </source>
</evidence>
<dbReference type="InterPro" id="IPR010095">
    <property type="entry name" value="Cas12f1-like_TNB"/>
</dbReference>
<evidence type="ECO:0000313" key="10">
    <source>
        <dbReference type="Proteomes" id="UP001241926"/>
    </source>
</evidence>
<dbReference type="Proteomes" id="UP001241926">
    <property type="component" value="Unassembled WGS sequence"/>
</dbReference>
<evidence type="ECO:0000256" key="2">
    <source>
        <dbReference type="ARBA" id="ARBA00011044"/>
    </source>
</evidence>
<gene>
    <name evidence="9" type="ORF">QNN03_12695</name>
</gene>
<keyword evidence="4" id="KW-0238">DNA-binding</keyword>
<protein>
    <submittedName>
        <fullName evidence="9">Transposase</fullName>
    </submittedName>
</protein>
<feature type="compositionally biased region" description="Basic residues" evidence="6">
    <location>
        <begin position="260"/>
        <end position="273"/>
    </location>
</feature>
<feature type="domain" description="Probable transposase IS891/IS1136/IS1341" evidence="7">
    <location>
        <begin position="208"/>
        <end position="299"/>
    </location>
</feature>
<name>A0ABT7IXH1_9ACTN</name>
<feature type="compositionally biased region" description="Basic and acidic residues" evidence="6">
    <location>
        <begin position="49"/>
        <end position="65"/>
    </location>
</feature>
<dbReference type="InterPro" id="IPR051399">
    <property type="entry name" value="RNA-guided_DNA_endo/Transpos"/>
</dbReference>
<evidence type="ECO:0000259" key="8">
    <source>
        <dbReference type="Pfam" id="PF07282"/>
    </source>
</evidence>
<comment type="similarity">
    <text evidence="1">In the C-terminal section; belongs to the transposase 35 family.</text>
</comment>
<keyword evidence="5" id="KW-0233">DNA recombination</keyword>
<evidence type="ECO:0000256" key="1">
    <source>
        <dbReference type="ARBA" id="ARBA00008761"/>
    </source>
</evidence>
<comment type="similarity">
    <text evidence="2">In the N-terminal section; belongs to the transposase 2 family.</text>
</comment>
<evidence type="ECO:0000256" key="4">
    <source>
        <dbReference type="ARBA" id="ARBA00023125"/>
    </source>
</evidence>
<dbReference type="RefSeq" id="WP_285432439.1">
    <property type="nucleotide sequence ID" value="NZ_JASJUS010000009.1"/>
</dbReference>